<sequence>MTVTDGAPFHLRGNYAPVFNEVSSDALEVRGSIPVELDGRYLRNGANPITGESAHWFLGDGMVHGVRLREGRADWYRNRWVRTPFYDNPTKPVIDLDNLDFSSENSKANTHVVHHAGRILCLEEGHVPWEISEELETIGPHSFAGRLDGSFTAHPKICPLTGEMLAFGYGFLPPAYLTFLRVSAEGELVQQQNIEIPAPVMMHDFNITASRVVFMDLPVVFDFEIAVTGGMPFSFQRDNGARLGVMEREAGATDVQWLDIDPCYVFHPVNSYDVDGRVIIDVARYPNMWEAGSTEFDAKANLWRWEIDTVAGLVTETQLDDRPIEFGRIADDRVGLKYRFGYAVGSKGDSSDPEAGTIVKYDFDTGNSLAWDFGKGQDPGEFVFVNRPGSTDEDDGWLMGYVYDRSRDGSALLILDAADPGSEPVAEVVLPQRVPFGFHGSWIWA</sequence>
<evidence type="ECO:0000313" key="6">
    <source>
        <dbReference type="EMBL" id="SUZ59251.1"/>
    </source>
</evidence>
<gene>
    <name evidence="6" type="ORF">METZ01_LOCUS12105</name>
</gene>
<evidence type="ECO:0000256" key="3">
    <source>
        <dbReference type="ARBA" id="ARBA00022723"/>
    </source>
</evidence>
<evidence type="ECO:0008006" key="7">
    <source>
        <dbReference type="Google" id="ProtNLM"/>
    </source>
</evidence>
<proteinExistence type="inferred from homology"/>
<evidence type="ECO:0000256" key="2">
    <source>
        <dbReference type="ARBA" id="ARBA00006787"/>
    </source>
</evidence>
<dbReference type="GO" id="GO:0046872">
    <property type="term" value="F:metal ion binding"/>
    <property type="evidence" value="ECO:0007669"/>
    <property type="project" value="UniProtKB-KW"/>
</dbReference>
<dbReference type="GO" id="GO:0010436">
    <property type="term" value="F:carotenoid dioxygenase activity"/>
    <property type="evidence" value="ECO:0007669"/>
    <property type="project" value="TreeGrafter"/>
</dbReference>
<keyword evidence="4" id="KW-0560">Oxidoreductase</keyword>
<evidence type="ECO:0000256" key="1">
    <source>
        <dbReference type="ARBA" id="ARBA00001954"/>
    </source>
</evidence>
<dbReference type="Pfam" id="PF03055">
    <property type="entry name" value="RPE65"/>
    <property type="match status" value="1"/>
</dbReference>
<dbReference type="EMBL" id="UINC01000666">
    <property type="protein sequence ID" value="SUZ59251.1"/>
    <property type="molecule type" value="Genomic_DNA"/>
</dbReference>
<accession>A0A381NXB0</accession>
<dbReference type="GO" id="GO:0016121">
    <property type="term" value="P:carotene catabolic process"/>
    <property type="evidence" value="ECO:0007669"/>
    <property type="project" value="TreeGrafter"/>
</dbReference>
<name>A0A381NXB0_9ZZZZ</name>
<dbReference type="PANTHER" id="PTHR10543:SF89">
    <property type="entry name" value="CAROTENOID 9,10(9',10')-CLEAVAGE DIOXYGENASE 1"/>
    <property type="match status" value="1"/>
</dbReference>
<dbReference type="PANTHER" id="PTHR10543">
    <property type="entry name" value="BETA-CAROTENE DIOXYGENASE"/>
    <property type="match status" value="1"/>
</dbReference>
<protein>
    <recommendedName>
        <fullName evidence="7">Dioxygenase</fullName>
    </recommendedName>
</protein>
<dbReference type="AlphaFoldDB" id="A0A381NXB0"/>
<evidence type="ECO:0000256" key="4">
    <source>
        <dbReference type="ARBA" id="ARBA00023002"/>
    </source>
</evidence>
<comment type="similarity">
    <text evidence="2">Belongs to the carotenoid oxygenase family.</text>
</comment>
<comment type="cofactor">
    <cofactor evidence="1">
        <name>Fe(2+)</name>
        <dbReference type="ChEBI" id="CHEBI:29033"/>
    </cofactor>
</comment>
<keyword evidence="3" id="KW-0479">Metal-binding</keyword>
<dbReference type="InterPro" id="IPR004294">
    <property type="entry name" value="Carotenoid_Oase"/>
</dbReference>
<keyword evidence="5" id="KW-0408">Iron</keyword>
<organism evidence="6">
    <name type="scientific">marine metagenome</name>
    <dbReference type="NCBI Taxonomy" id="408172"/>
    <lineage>
        <taxon>unclassified sequences</taxon>
        <taxon>metagenomes</taxon>
        <taxon>ecological metagenomes</taxon>
    </lineage>
</organism>
<evidence type="ECO:0000256" key="5">
    <source>
        <dbReference type="ARBA" id="ARBA00023004"/>
    </source>
</evidence>
<reference evidence="6" key="1">
    <citation type="submission" date="2018-05" db="EMBL/GenBank/DDBJ databases">
        <authorList>
            <person name="Lanie J.A."/>
            <person name="Ng W.-L."/>
            <person name="Kazmierczak K.M."/>
            <person name="Andrzejewski T.M."/>
            <person name="Davidsen T.M."/>
            <person name="Wayne K.J."/>
            <person name="Tettelin H."/>
            <person name="Glass J.I."/>
            <person name="Rusch D."/>
            <person name="Podicherti R."/>
            <person name="Tsui H.-C.T."/>
            <person name="Winkler M.E."/>
        </authorList>
    </citation>
    <scope>NUCLEOTIDE SEQUENCE</scope>
</reference>